<dbReference type="Gene3D" id="3.10.50.10">
    <property type="match status" value="1"/>
</dbReference>
<evidence type="ECO:0000313" key="13">
    <source>
        <dbReference type="Proteomes" id="UP000629468"/>
    </source>
</evidence>
<keyword evidence="4" id="KW-0119">Carbohydrate metabolism</keyword>
<keyword evidence="5 7" id="KW-0326">Glycosidase</keyword>
<dbReference type="Pfam" id="PF00704">
    <property type="entry name" value="Glyco_hydro_18"/>
    <property type="match status" value="1"/>
</dbReference>
<proteinExistence type="inferred from homology"/>
<organism evidence="12 13">
    <name type="scientific">Agaricus bisporus var. burnettii</name>
    <dbReference type="NCBI Taxonomy" id="192524"/>
    <lineage>
        <taxon>Eukaryota</taxon>
        <taxon>Fungi</taxon>
        <taxon>Dikarya</taxon>
        <taxon>Basidiomycota</taxon>
        <taxon>Agaricomycotina</taxon>
        <taxon>Agaricomycetes</taxon>
        <taxon>Agaricomycetidae</taxon>
        <taxon>Agaricales</taxon>
        <taxon>Agaricineae</taxon>
        <taxon>Agaricaceae</taxon>
        <taxon>Agaricus</taxon>
    </lineage>
</organism>
<dbReference type="EMBL" id="JABXXO010000013">
    <property type="protein sequence ID" value="KAF7761725.1"/>
    <property type="molecule type" value="Genomic_DNA"/>
</dbReference>
<dbReference type="InterPro" id="IPR050314">
    <property type="entry name" value="Glycosyl_Hydrlase_18"/>
</dbReference>
<dbReference type="PANTHER" id="PTHR11177:SF392">
    <property type="entry name" value="HAP41P"/>
    <property type="match status" value="1"/>
</dbReference>
<keyword evidence="3" id="KW-0146">Chitin degradation</keyword>
<evidence type="ECO:0000256" key="6">
    <source>
        <dbReference type="ARBA" id="ARBA00023326"/>
    </source>
</evidence>
<keyword evidence="10" id="KW-0472">Membrane</keyword>
<feature type="domain" description="GH18" evidence="11">
    <location>
        <begin position="174"/>
        <end position="548"/>
    </location>
</feature>
<dbReference type="PROSITE" id="PS01095">
    <property type="entry name" value="GH18_1"/>
    <property type="match status" value="1"/>
</dbReference>
<dbReference type="GO" id="GO:0008061">
    <property type="term" value="F:chitin binding"/>
    <property type="evidence" value="ECO:0007669"/>
    <property type="project" value="InterPro"/>
</dbReference>
<evidence type="ECO:0000256" key="9">
    <source>
        <dbReference type="SAM" id="MobiDB-lite"/>
    </source>
</evidence>
<dbReference type="SUPFAM" id="SSF51445">
    <property type="entry name" value="(Trans)glycosidases"/>
    <property type="match status" value="1"/>
</dbReference>
<evidence type="ECO:0000256" key="7">
    <source>
        <dbReference type="RuleBase" id="RU000489"/>
    </source>
</evidence>
<evidence type="ECO:0000256" key="5">
    <source>
        <dbReference type="ARBA" id="ARBA00023295"/>
    </source>
</evidence>
<comment type="similarity">
    <text evidence="8">Belongs to the glycosyl hydrolase 18 family.</text>
</comment>
<comment type="caution">
    <text evidence="12">The sequence shown here is derived from an EMBL/GenBank/DDBJ whole genome shotgun (WGS) entry which is preliminary data.</text>
</comment>
<dbReference type="GO" id="GO:0008843">
    <property type="term" value="F:endochitinase activity"/>
    <property type="evidence" value="ECO:0007669"/>
    <property type="project" value="UniProtKB-EC"/>
</dbReference>
<evidence type="ECO:0000256" key="8">
    <source>
        <dbReference type="RuleBase" id="RU004453"/>
    </source>
</evidence>
<dbReference type="InterPro" id="IPR011583">
    <property type="entry name" value="Chitinase_II/V-like_cat"/>
</dbReference>
<dbReference type="Gene3D" id="3.20.20.80">
    <property type="entry name" value="Glycosidases"/>
    <property type="match status" value="1"/>
</dbReference>
<feature type="region of interest" description="Disordered" evidence="9">
    <location>
        <begin position="146"/>
        <end position="165"/>
    </location>
</feature>
<dbReference type="SMART" id="SM00636">
    <property type="entry name" value="Glyco_18"/>
    <property type="match status" value="1"/>
</dbReference>
<dbReference type="GO" id="GO:0006032">
    <property type="term" value="P:chitin catabolic process"/>
    <property type="evidence" value="ECO:0007669"/>
    <property type="project" value="UniProtKB-KW"/>
</dbReference>
<evidence type="ECO:0000259" key="11">
    <source>
        <dbReference type="PROSITE" id="PS51910"/>
    </source>
</evidence>
<dbReference type="AlphaFoldDB" id="A0A8H7EXL4"/>
<dbReference type="Proteomes" id="UP000629468">
    <property type="component" value="Unassembled WGS sequence"/>
</dbReference>
<dbReference type="InterPro" id="IPR029070">
    <property type="entry name" value="Chitinase_insertion_sf"/>
</dbReference>
<evidence type="ECO:0000256" key="3">
    <source>
        <dbReference type="ARBA" id="ARBA00023024"/>
    </source>
</evidence>
<keyword evidence="2 7" id="KW-0378">Hydrolase</keyword>
<evidence type="ECO:0000313" key="12">
    <source>
        <dbReference type="EMBL" id="KAF7761725.1"/>
    </source>
</evidence>
<comment type="catalytic activity">
    <reaction evidence="1">
        <text>Random endo-hydrolysis of N-acetyl-beta-D-glucosaminide (1-&gt;4)-beta-linkages in chitin and chitodextrins.</text>
        <dbReference type="EC" id="3.2.1.14"/>
    </reaction>
</comment>
<evidence type="ECO:0000256" key="10">
    <source>
        <dbReference type="SAM" id="Phobius"/>
    </source>
</evidence>
<reference evidence="12 13" key="1">
    <citation type="journal article" name="Sci. Rep.">
        <title>Telomere-to-telomere assembled and centromere annotated genomes of the two main subspecies of the button mushroom Agaricus bisporus reveal especially polymorphic chromosome ends.</title>
        <authorList>
            <person name="Sonnenberg A.S.M."/>
            <person name="Sedaghat-Telgerd N."/>
            <person name="Lavrijssen B."/>
            <person name="Ohm R.A."/>
            <person name="Hendrickx P.M."/>
            <person name="Scholtmeijer K."/>
            <person name="Baars J.J.P."/>
            <person name="van Peer A."/>
        </authorList>
    </citation>
    <scope>NUCLEOTIDE SEQUENCE [LARGE SCALE GENOMIC DNA]</scope>
    <source>
        <strain evidence="12 13">H119_p4</strain>
    </source>
</reference>
<dbReference type="InterPro" id="IPR001223">
    <property type="entry name" value="Glyco_hydro18_cat"/>
</dbReference>
<protein>
    <submittedName>
        <fullName evidence="12">CAZyme family GH18</fullName>
    </submittedName>
</protein>
<dbReference type="PROSITE" id="PS51910">
    <property type="entry name" value="GH18_2"/>
    <property type="match status" value="1"/>
</dbReference>
<dbReference type="PANTHER" id="PTHR11177">
    <property type="entry name" value="CHITINASE"/>
    <property type="match status" value="1"/>
</dbReference>
<accession>A0A8H7EXL4</accession>
<dbReference type="GO" id="GO:0005576">
    <property type="term" value="C:extracellular region"/>
    <property type="evidence" value="ECO:0007669"/>
    <property type="project" value="TreeGrafter"/>
</dbReference>
<feature type="transmembrane region" description="Helical" evidence="10">
    <location>
        <begin position="106"/>
        <end position="130"/>
    </location>
</feature>
<sequence>MKTTTNKPCKCPSLRIYQGLPYKRAAFHLVPMIILGSEDSESHRCVVAAISSRRCCTPSISGDLEEISCFPAGTGFLVPENFWVCASLSFLRLAHIRWFIEFTLSLFLLTCFLSGCLTIILSLFLFLHLFSSFAFASPTCCLKPPPSARDEMPSSPPANSSGDGNGNGPMYEEVVITGWYPGWLASSFPPSKISWDKWTHMTYAFALTGADASSVVLNSDDERILPTFVQAAQSNGVKALISIGGWTGSRYFSTAVSTPENRSAFVEAITKLADTYKLDGIDFDWEYPNKQGIGCNIISPSDSANFLEFLKELKQHPIGGKLYLSAAASITPFMGPDGTPMSDVSEFAQYLNHLAVMNYDIWGSWSTGIGPNAPLDDSCAPTQAGSAISAIDAWKNAKFPANQMVLGIASYGHSFKVQGEGSGFSLYSSFEKNSNPLLPADSGGADICGNPTGPVDNYDFSQMVTAGFLKDDGNPAEGITYMYDDCSQTPFVYNPTSGVVISYDDTKSMAAKGKFIEESGLKGFAMWQVAGDQRDMLLDAISGALDIQSTCS</sequence>
<gene>
    <name evidence="12" type="ORF">Agabi119p4_9717</name>
</gene>
<dbReference type="InterPro" id="IPR017853">
    <property type="entry name" value="GH"/>
</dbReference>
<evidence type="ECO:0000256" key="2">
    <source>
        <dbReference type="ARBA" id="ARBA00022801"/>
    </source>
</evidence>
<evidence type="ECO:0000256" key="4">
    <source>
        <dbReference type="ARBA" id="ARBA00023277"/>
    </source>
</evidence>
<evidence type="ECO:0000256" key="1">
    <source>
        <dbReference type="ARBA" id="ARBA00000822"/>
    </source>
</evidence>
<name>A0A8H7EXL4_AGABI</name>
<keyword evidence="6" id="KW-0624">Polysaccharide degradation</keyword>
<dbReference type="SUPFAM" id="SSF54556">
    <property type="entry name" value="Chitinase insertion domain"/>
    <property type="match status" value="1"/>
</dbReference>
<keyword evidence="10" id="KW-1133">Transmembrane helix</keyword>
<dbReference type="InterPro" id="IPR001579">
    <property type="entry name" value="Glyco_hydro_18_chit_AS"/>
</dbReference>
<keyword evidence="10" id="KW-0812">Transmembrane</keyword>
<dbReference type="GO" id="GO:0000272">
    <property type="term" value="P:polysaccharide catabolic process"/>
    <property type="evidence" value="ECO:0007669"/>
    <property type="project" value="UniProtKB-KW"/>
</dbReference>